<sequence length="611" mass="66616">MFARVLIDSPLVQLDHLFDYSVPEELRGLVAPGTRVRVSLGRSRQLLEGFVVETANHSDYADAAVPLAELVSTAPVLRPNILKLAQQVSKRQACNLAEVIKFAIPNRSVAVEKDWLQNHDPTPGKTPKKVKLTTAITPVGSAEETWIASLKEQAAAQLASGFSVIAVVPDARDLNLLRQQLKDSLPCIELNSEQKPSIRYSNFLAAISSSPKLIFGTRSAIYAPVENLGLIFVLDESDPAHREPSSPYTHTRELALIRQQVDNCSLHFESNSRSPEIQRLLNLGYLEDSSGSGRVPRISIIDSESRIDSVAWAAVREALKSGPVLIQVARRGESATLKCSQCLAKAHCQKCNGPIWQRSEGMPECRWCSAINLQFKCGECGNSKFRSGLPGSSHTLAKIGRLFPQVSLVEATIDKRVETITDRPQIVVATPGAEPTAASGYRAVVILDAQVTLAKDSLRAPEDAIRVWSKTIAKLGSSGEAVIVGNVGQFTESLSRWDQPAIAQQLLSERTELNFPPAKRICSLTGSPESIERAVQDVSALGVVEILGPVQVWSKATSEQRLILRFSYADGPRVAETLKSVLLKVSAGSRQNSRGRNLRPLKLIMDDPDVL</sequence>
<dbReference type="PANTHER" id="PTHR30580">
    <property type="entry name" value="PRIMOSOMAL PROTEIN N"/>
    <property type="match status" value="1"/>
</dbReference>
<feature type="domain" description="Primosomal protein N' 3' DNA-binding" evidence="4">
    <location>
        <begin position="4"/>
        <end position="105"/>
    </location>
</feature>
<dbReference type="GO" id="GO:0005524">
    <property type="term" value="F:ATP binding"/>
    <property type="evidence" value="ECO:0007669"/>
    <property type="project" value="UniProtKB-KW"/>
</dbReference>
<dbReference type="Gene3D" id="3.40.1440.60">
    <property type="entry name" value="PriA, 3(prime) DNA-binding domain"/>
    <property type="match status" value="1"/>
</dbReference>
<evidence type="ECO:0000256" key="1">
    <source>
        <dbReference type="ARBA" id="ARBA00022741"/>
    </source>
</evidence>
<reference evidence="5 6" key="1">
    <citation type="journal article" date="2016" name="Biochim. Biophys. Acta">
        <title>Photochemical characterization of actinorhodopsin and its functional existence in the natural host.</title>
        <authorList>
            <person name="Nakamura S."/>
            <person name="Kikukawa T."/>
            <person name="Tamogami J."/>
            <person name="Kamiya M."/>
            <person name="Aizawa T."/>
            <person name="Hahn M.W."/>
            <person name="Ihara K."/>
            <person name="Kamo N."/>
            <person name="Demura M."/>
        </authorList>
    </citation>
    <scope>NUCLEOTIDE SEQUENCE [LARGE SCALE GENOMIC DNA]</scope>
    <source>
        <strain evidence="5 6">MWH-Dar1</strain>
    </source>
</reference>
<dbReference type="Pfam" id="PF17764">
    <property type="entry name" value="PriA_3primeBD"/>
    <property type="match status" value="1"/>
</dbReference>
<keyword evidence="2" id="KW-0067">ATP-binding</keyword>
<accession>A0A1D9DZ31</accession>
<dbReference type="InterPro" id="IPR041222">
    <property type="entry name" value="PriA_3primeBD"/>
</dbReference>
<dbReference type="OrthoDB" id="3177118at2"/>
<dbReference type="KEGG" id="rpla:A4Z71_03590"/>
<dbReference type="GO" id="GO:0006310">
    <property type="term" value="P:DNA recombination"/>
    <property type="evidence" value="ECO:0007669"/>
    <property type="project" value="TreeGrafter"/>
</dbReference>
<dbReference type="GO" id="GO:0043138">
    <property type="term" value="F:3'-5' DNA helicase activity"/>
    <property type="evidence" value="ECO:0007669"/>
    <property type="project" value="TreeGrafter"/>
</dbReference>
<proteinExistence type="predicted"/>
<dbReference type="InterPro" id="IPR027417">
    <property type="entry name" value="P-loop_NTPase"/>
</dbReference>
<dbReference type="GO" id="GO:0003677">
    <property type="term" value="F:DNA binding"/>
    <property type="evidence" value="ECO:0007669"/>
    <property type="project" value="UniProtKB-KW"/>
</dbReference>
<keyword evidence="6" id="KW-1185">Reference proteome</keyword>
<dbReference type="AlphaFoldDB" id="A0A1D9DZ31"/>
<dbReference type="RefSeq" id="WP_070954575.1">
    <property type="nucleotide sequence ID" value="NZ_CP015208.1"/>
</dbReference>
<evidence type="ECO:0000313" key="6">
    <source>
        <dbReference type="Proteomes" id="UP000243784"/>
    </source>
</evidence>
<dbReference type="Proteomes" id="UP000243784">
    <property type="component" value="Chromosome"/>
</dbReference>
<dbReference type="GO" id="GO:0006302">
    <property type="term" value="P:double-strand break repair"/>
    <property type="evidence" value="ECO:0007669"/>
    <property type="project" value="TreeGrafter"/>
</dbReference>
<dbReference type="InterPro" id="IPR042115">
    <property type="entry name" value="PriA_3primeBD_sf"/>
</dbReference>
<keyword evidence="3" id="KW-0238">DNA-binding</keyword>
<dbReference type="STRING" id="535712.A4Z71_03590"/>
<dbReference type="Gene3D" id="3.40.50.300">
    <property type="entry name" value="P-loop containing nucleotide triphosphate hydrolases"/>
    <property type="match status" value="1"/>
</dbReference>
<dbReference type="EMBL" id="CP015208">
    <property type="protein sequence ID" value="AOY56065.1"/>
    <property type="molecule type" value="Genomic_DNA"/>
</dbReference>
<name>A0A1D9DZ31_9MICO</name>
<evidence type="ECO:0000313" key="5">
    <source>
        <dbReference type="EMBL" id="AOY56065.1"/>
    </source>
</evidence>
<evidence type="ECO:0000256" key="2">
    <source>
        <dbReference type="ARBA" id="ARBA00022840"/>
    </source>
</evidence>
<gene>
    <name evidence="5" type="ORF">A4Z71_03590</name>
</gene>
<evidence type="ECO:0000256" key="3">
    <source>
        <dbReference type="ARBA" id="ARBA00023125"/>
    </source>
</evidence>
<organism evidence="5 6">
    <name type="scientific">Candidatus Rhodoluna planktonica</name>
    <dbReference type="NCBI Taxonomy" id="535712"/>
    <lineage>
        <taxon>Bacteria</taxon>
        <taxon>Bacillati</taxon>
        <taxon>Actinomycetota</taxon>
        <taxon>Actinomycetes</taxon>
        <taxon>Micrococcales</taxon>
        <taxon>Microbacteriaceae</taxon>
        <taxon>Luna cluster</taxon>
        <taxon>Luna-1 subcluster</taxon>
        <taxon>Rhodoluna</taxon>
    </lineage>
</organism>
<keyword evidence="1" id="KW-0547">Nucleotide-binding</keyword>
<dbReference type="GO" id="GO:0006270">
    <property type="term" value="P:DNA replication initiation"/>
    <property type="evidence" value="ECO:0007669"/>
    <property type="project" value="TreeGrafter"/>
</dbReference>
<protein>
    <recommendedName>
        <fullName evidence="4">Primosomal protein N' 3' DNA-binding domain-containing protein</fullName>
    </recommendedName>
</protein>
<dbReference type="PANTHER" id="PTHR30580:SF0">
    <property type="entry name" value="PRIMOSOMAL PROTEIN N"/>
    <property type="match status" value="1"/>
</dbReference>
<evidence type="ECO:0000259" key="4">
    <source>
        <dbReference type="Pfam" id="PF17764"/>
    </source>
</evidence>